<proteinExistence type="predicted"/>
<dbReference type="EMBL" id="MFJZ01000031">
    <property type="protein sequence ID" value="OGG30078.1"/>
    <property type="molecule type" value="Genomic_DNA"/>
</dbReference>
<dbReference type="SUPFAM" id="SSF52317">
    <property type="entry name" value="Class I glutamine amidotransferase-like"/>
    <property type="match status" value="1"/>
</dbReference>
<dbReference type="InterPro" id="IPR029062">
    <property type="entry name" value="Class_I_gatase-like"/>
</dbReference>
<gene>
    <name evidence="2" type="ORF">A2973_02505</name>
</gene>
<dbReference type="Gene3D" id="3.40.50.880">
    <property type="match status" value="1"/>
</dbReference>
<name>A0A1F6AZJ6_9BACT</name>
<evidence type="ECO:0000259" key="1">
    <source>
        <dbReference type="Pfam" id="PF00117"/>
    </source>
</evidence>
<evidence type="ECO:0000313" key="2">
    <source>
        <dbReference type="EMBL" id="OGG30078.1"/>
    </source>
</evidence>
<dbReference type="PANTHER" id="PTHR42695">
    <property type="entry name" value="GLUTAMINE AMIDOTRANSFERASE YLR126C-RELATED"/>
    <property type="match status" value="1"/>
</dbReference>
<dbReference type="PANTHER" id="PTHR42695:SF5">
    <property type="entry name" value="GLUTAMINE AMIDOTRANSFERASE YLR126C-RELATED"/>
    <property type="match status" value="1"/>
</dbReference>
<dbReference type="Pfam" id="PF00117">
    <property type="entry name" value="GATase"/>
    <property type="match status" value="1"/>
</dbReference>
<dbReference type="InterPro" id="IPR044992">
    <property type="entry name" value="ChyE-like"/>
</dbReference>
<dbReference type="GO" id="GO:0005829">
    <property type="term" value="C:cytosol"/>
    <property type="evidence" value="ECO:0007669"/>
    <property type="project" value="TreeGrafter"/>
</dbReference>
<feature type="domain" description="Glutamine amidotransferase" evidence="1">
    <location>
        <begin position="96"/>
        <end position="203"/>
    </location>
</feature>
<dbReference type="AlphaFoldDB" id="A0A1F6AZJ6"/>
<evidence type="ECO:0000313" key="3">
    <source>
        <dbReference type="Proteomes" id="UP000176409"/>
    </source>
</evidence>
<organism evidence="2 3">
    <name type="scientific">Candidatus Gottesmanbacteria bacterium RIFCSPLOWO2_01_FULL_49_10</name>
    <dbReference type="NCBI Taxonomy" id="1798396"/>
    <lineage>
        <taxon>Bacteria</taxon>
        <taxon>Candidatus Gottesmaniibacteriota</taxon>
    </lineage>
</organism>
<dbReference type="InterPro" id="IPR017926">
    <property type="entry name" value="GATASE"/>
</dbReference>
<dbReference type="STRING" id="1798396.A2973_02505"/>
<sequence>MTETMRPLAAGIVDFNLKRMSSEETAVHGIPDTLTQHLGDWRQYPPNIAHHFPEGILWFRSDQPWFFTRVMADEKLTQTLKKNDILILSGSGLSAHGFQQGKASEEYRPALERSQEVIRDLLGEGKWILGICFGGQLAVHAVGGEIGRLPQGVTEAGWLTHELTTEGKEDDVFGHLPNVFSAPHLHNDFVAKLPRIGTKIASSSGEIEVTKADVLAIRHGYQDRDGLANGERSYIMASVIEFSSGAKLYQIQPHPEMATPEKANFLVRMNQWVANDSEMGQQYYDQALAVPNHVDFSVAQTISNFVVAAQRNLEDLRGIAFMKATLVQDLFQYLLK</sequence>
<comment type="caution">
    <text evidence="2">The sequence shown here is derived from an EMBL/GenBank/DDBJ whole genome shotgun (WGS) entry which is preliminary data.</text>
</comment>
<protein>
    <recommendedName>
        <fullName evidence="1">Glutamine amidotransferase domain-containing protein</fullName>
    </recommendedName>
</protein>
<dbReference type="Proteomes" id="UP000176409">
    <property type="component" value="Unassembled WGS sequence"/>
</dbReference>
<accession>A0A1F6AZJ6</accession>
<dbReference type="PROSITE" id="PS51273">
    <property type="entry name" value="GATASE_TYPE_1"/>
    <property type="match status" value="1"/>
</dbReference>
<reference evidence="2 3" key="1">
    <citation type="journal article" date="2016" name="Nat. Commun.">
        <title>Thousands of microbial genomes shed light on interconnected biogeochemical processes in an aquifer system.</title>
        <authorList>
            <person name="Anantharaman K."/>
            <person name="Brown C.T."/>
            <person name="Hug L.A."/>
            <person name="Sharon I."/>
            <person name="Castelle C.J."/>
            <person name="Probst A.J."/>
            <person name="Thomas B.C."/>
            <person name="Singh A."/>
            <person name="Wilkins M.J."/>
            <person name="Karaoz U."/>
            <person name="Brodie E.L."/>
            <person name="Williams K.H."/>
            <person name="Hubbard S.S."/>
            <person name="Banfield J.F."/>
        </authorList>
    </citation>
    <scope>NUCLEOTIDE SEQUENCE [LARGE SCALE GENOMIC DNA]</scope>
</reference>